<dbReference type="CDD" id="cd13128">
    <property type="entry name" value="MATE_Wzx_like"/>
    <property type="match status" value="1"/>
</dbReference>
<dbReference type="Pfam" id="PF01943">
    <property type="entry name" value="Polysacc_synt"/>
    <property type="match status" value="1"/>
</dbReference>
<dbReference type="PANTHER" id="PTHR30250">
    <property type="entry name" value="PST FAMILY PREDICTED COLANIC ACID TRANSPORTER"/>
    <property type="match status" value="1"/>
</dbReference>
<gene>
    <name evidence="7" type="ORF">HWQ67_09600</name>
</gene>
<keyword evidence="3 6" id="KW-0812">Transmembrane</keyword>
<evidence type="ECO:0000256" key="6">
    <source>
        <dbReference type="SAM" id="Phobius"/>
    </source>
</evidence>
<proteinExistence type="predicted"/>
<feature type="transmembrane region" description="Helical" evidence="6">
    <location>
        <begin position="178"/>
        <end position="200"/>
    </location>
</feature>
<dbReference type="PANTHER" id="PTHR30250:SF26">
    <property type="entry name" value="PSMA PROTEIN"/>
    <property type="match status" value="1"/>
</dbReference>
<dbReference type="InterPro" id="IPR050833">
    <property type="entry name" value="Poly_Biosynth_Transport"/>
</dbReference>
<feature type="transmembrane region" description="Helical" evidence="6">
    <location>
        <begin position="122"/>
        <end position="140"/>
    </location>
</feature>
<feature type="transmembrane region" description="Helical" evidence="6">
    <location>
        <begin position="449"/>
        <end position="467"/>
    </location>
</feature>
<organism evidence="7 8">
    <name type="scientific">Candidatus Magnetobacterium casense</name>
    <dbReference type="NCBI Taxonomy" id="1455061"/>
    <lineage>
        <taxon>Bacteria</taxon>
        <taxon>Pseudomonadati</taxon>
        <taxon>Nitrospirota</taxon>
        <taxon>Thermodesulfovibrionia</taxon>
        <taxon>Thermodesulfovibrionales</taxon>
        <taxon>Candidatus Magnetobacteriaceae</taxon>
        <taxon>Candidatus Magnetobacterium</taxon>
    </lineage>
</organism>
<dbReference type="EMBL" id="JABXWD010000156">
    <property type="protein sequence ID" value="MBV6341839.1"/>
    <property type="molecule type" value="Genomic_DNA"/>
</dbReference>
<evidence type="ECO:0000256" key="4">
    <source>
        <dbReference type="ARBA" id="ARBA00022989"/>
    </source>
</evidence>
<dbReference type="RefSeq" id="WP_218252468.1">
    <property type="nucleotide sequence ID" value="NZ_JABXWD010000156.1"/>
</dbReference>
<feature type="transmembrane region" description="Helical" evidence="6">
    <location>
        <begin position="426"/>
        <end position="443"/>
    </location>
</feature>
<feature type="transmembrane region" description="Helical" evidence="6">
    <location>
        <begin position="259"/>
        <end position="281"/>
    </location>
</feature>
<dbReference type="InterPro" id="IPR002797">
    <property type="entry name" value="Polysacc_synth"/>
</dbReference>
<sequence>MTPKRSIGHRVRIVNNILSLLSSGIVVHAVSFFVVVYLARVLGPEGFGRINFAFAIVGYFMLFTDMGIGVIATREVAGGHYVGGEKLNRYVGNIIALRLTMAVVSFVVLVAIALMLDKPAEIKSLIILYGAGVFVSSLFIEWLFQGLERMHYIALGRIAGVVVYAGGVFSLIRNPQQLLIVACLQFLAGVVTAGCLFWSFRKIAGKIALNIDMGLWKTSLRQALPIGVAVLMNFVINNANTVMLGFMSTESAVGYFNSAFKLLLPLSMLGSVYFDAIYPVITRHYAGVEAGAGTFGVVLSLSARVSITLLVPTAVGGTMLAGPLMHLIYGGSYDAASTALGYLLWAGAIGVCNMVYIRGLWASARQGLYLRVVLVQAIVSLLLNAMLIGSFAIVGCAIAALVVEALGLLLYVRAFRDIATIAVHRFILKPVVASAIMALFLYTTSGFNIAIEVLGGALVYIVSLYLIKGITRDELSMIYRGISGL</sequence>
<evidence type="ECO:0000256" key="5">
    <source>
        <dbReference type="ARBA" id="ARBA00023136"/>
    </source>
</evidence>
<keyword evidence="5 6" id="KW-0472">Membrane</keyword>
<keyword evidence="4 6" id="KW-1133">Transmembrane helix</keyword>
<feature type="transmembrane region" description="Helical" evidence="6">
    <location>
        <begin position="52"/>
        <end position="73"/>
    </location>
</feature>
<feature type="transmembrane region" description="Helical" evidence="6">
    <location>
        <begin position="94"/>
        <end position="116"/>
    </location>
</feature>
<feature type="transmembrane region" description="Helical" evidence="6">
    <location>
        <begin position="20"/>
        <end position="40"/>
    </location>
</feature>
<reference evidence="7 8" key="1">
    <citation type="journal article" date="2020" name="J Geophys Res Biogeosci">
        <title>Magnetotaxis as an Adaptation to Enable Bacterial Shuttling of Microbial Sulfur and Sulfur Cycling Across Aquatic Oxic#Anoxic Interfaces.</title>
        <authorList>
            <person name="Li J."/>
            <person name="Liu P."/>
            <person name="Wang J."/>
            <person name="Roberts A.P."/>
            <person name="Pan Y."/>
        </authorList>
    </citation>
    <scope>NUCLEOTIDE SEQUENCE [LARGE SCALE GENOMIC DNA]</scope>
    <source>
        <strain evidence="7 8">MYR-1_YQ</strain>
    </source>
</reference>
<accession>A0ABS6RYW6</accession>
<evidence type="ECO:0000256" key="2">
    <source>
        <dbReference type="ARBA" id="ARBA00022475"/>
    </source>
</evidence>
<keyword evidence="8" id="KW-1185">Reference proteome</keyword>
<feature type="transmembrane region" description="Helical" evidence="6">
    <location>
        <begin position="220"/>
        <end position="239"/>
    </location>
</feature>
<comment type="subcellular location">
    <subcellularLocation>
        <location evidence="1">Cell membrane</location>
        <topology evidence="1">Multi-pass membrane protein</topology>
    </subcellularLocation>
</comment>
<evidence type="ECO:0000313" key="8">
    <source>
        <dbReference type="Proteomes" id="UP001196980"/>
    </source>
</evidence>
<feature type="transmembrane region" description="Helical" evidence="6">
    <location>
        <begin position="335"/>
        <end position="356"/>
    </location>
</feature>
<feature type="transmembrane region" description="Helical" evidence="6">
    <location>
        <begin position="392"/>
        <end position="414"/>
    </location>
</feature>
<evidence type="ECO:0000313" key="7">
    <source>
        <dbReference type="EMBL" id="MBV6341839.1"/>
    </source>
</evidence>
<dbReference type="Proteomes" id="UP001196980">
    <property type="component" value="Unassembled WGS sequence"/>
</dbReference>
<name>A0ABS6RYW6_9BACT</name>
<evidence type="ECO:0000256" key="1">
    <source>
        <dbReference type="ARBA" id="ARBA00004651"/>
    </source>
</evidence>
<protein>
    <submittedName>
        <fullName evidence="7">Oligosaccharide flippase family protein</fullName>
    </submittedName>
</protein>
<feature type="transmembrane region" description="Helical" evidence="6">
    <location>
        <begin position="368"/>
        <end position="386"/>
    </location>
</feature>
<keyword evidence="2" id="KW-1003">Cell membrane</keyword>
<feature type="transmembrane region" description="Helical" evidence="6">
    <location>
        <begin position="152"/>
        <end position="172"/>
    </location>
</feature>
<comment type="caution">
    <text evidence="7">The sequence shown here is derived from an EMBL/GenBank/DDBJ whole genome shotgun (WGS) entry which is preliminary data.</text>
</comment>
<evidence type="ECO:0000256" key="3">
    <source>
        <dbReference type="ARBA" id="ARBA00022692"/>
    </source>
</evidence>
<feature type="transmembrane region" description="Helical" evidence="6">
    <location>
        <begin position="293"/>
        <end position="315"/>
    </location>
</feature>